<dbReference type="Gene3D" id="3.40.50.12780">
    <property type="entry name" value="N-terminal domain of ligase-like"/>
    <property type="match status" value="1"/>
</dbReference>
<dbReference type="GO" id="GO:0016874">
    <property type="term" value="F:ligase activity"/>
    <property type="evidence" value="ECO:0007669"/>
    <property type="project" value="UniProtKB-KW"/>
</dbReference>
<organism evidence="2 3">
    <name type="scientific">Streptomyces cremeus</name>
    <dbReference type="NCBI Taxonomy" id="66881"/>
    <lineage>
        <taxon>Bacteria</taxon>
        <taxon>Bacillati</taxon>
        <taxon>Actinomycetota</taxon>
        <taxon>Actinomycetes</taxon>
        <taxon>Kitasatosporales</taxon>
        <taxon>Streptomycetaceae</taxon>
        <taxon>Streptomyces</taxon>
    </lineage>
</organism>
<dbReference type="PANTHER" id="PTHR36932:SF1">
    <property type="entry name" value="CAPSULAR POLYSACCHARIDE BIOSYNTHESIS PROTEIN"/>
    <property type="match status" value="1"/>
</dbReference>
<evidence type="ECO:0000313" key="3">
    <source>
        <dbReference type="Proteomes" id="UP001589718"/>
    </source>
</evidence>
<accession>A0ABV5PB01</accession>
<gene>
    <name evidence="2" type="ORF">ACFFTU_10135</name>
</gene>
<dbReference type="InterPro" id="IPR042099">
    <property type="entry name" value="ANL_N_sf"/>
</dbReference>
<evidence type="ECO:0000256" key="1">
    <source>
        <dbReference type="SAM" id="MobiDB-lite"/>
    </source>
</evidence>
<keyword evidence="3" id="KW-1185">Reference proteome</keyword>
<dbReference type="Proteomes" id="UP001589718">
    <property type="component" value="Unassembled WGS sequence"/>
</dbReference>
<dbReference type="SUPFAM" id="SSF56801">
    <property type="entry name" value="Acetyl-CoA synthetase-like"/>
    <property type="match status" value="1"/>
</dbReference>
<reference evidence="2 3" key="1">
    <citation type="submission" date="2024-09" db="EMBL/GenBank/DDBJ databases">
        <authorList>
            <person name="Sun Q."/>
            <person name="Mori K."/>
        </authorList>
    </citation>
    <scope>NUCLEOTIDE SEQUENCE [LARGE SCALE GENOMIC DNA]</scope>
    <source>
        <strain evidence="2 3">JCM 4362</strain>
    </source>
</reference>
<dbReference type="PANTHER" id="PTHR36932">
    <property type="entry name" value="CAPSULAR POLYSACCHARIDE BIOSYNTHESIS PROTEIN"/>
    <property type="match status" value="1"/>
</dbReference>
<name>A0ABV5PB01_STRCM</name>
<evidence type="ECO:0000313" key="2">
    <source>
        <dbReference type="EMBL" id="MFB9520304.1"/>
    </source>
</evidence>
<dbReference type="RefSeq" id="WP_345227663.1">
    <property type="nucleotide sequence ID" value="NZ_BAAAXE010000014.1"/>
</dbReference>
<sequence>MTQDNTPADMSWLGQDIRRARRQGTEGLARRQRARLADAVARARAGSPYYRDLYRGLPRRVDDPALLPVTDKRRLMERFDDWSTDREITYDNIRAFVDDPEQIGRPFLGRYMVATTSGTSGRRGLFVLDDRYLNVGAALMSQALTTWLGPSGILRAAARGGRFAQLVAVGGHYVGFAGNRRAAREGGWRNKILRVFSVHTPLPELVAQLNAYRPAVIIGYTSTIMLLTAEREAGRLTIDPVLLQPAGETMTTADVNRTAAAFGGRTAVRTAYGATECTYLSYSCAQGWYHVNSDWAVVEPVEADYRPTPPGQYSHTVLVTNLANRVQPFLRYDLGDSVLLKPTPCRCGSPLPAIRVQGRAGDILTFPGASGEEVRLSPLALSTLFDRTPGVELFQVVQTAPSVLRVRLRLTGGALPDEVWGSVETELKVLSADNNLGELTIVRAPEPPQQSPGGKYRTVIPLSEGS</sequence>
<keyword evidence="2" id="KW-0436">Ligase</keyword>
<proteinExistence type="predicted"/>
<dbReference type="EMBL" id="JBHMCR010000005">
    <property type="protein sequence ID" value="MFB9520304.1"/>
    <property type="molecule type" value="Genomic_DNA"/>
</dbReference>
<protein>
    <submittedName>
        <fullName evidence="2">Phenylacetate--CoA ligase family protein</fullName>
    </submittedName>
</protein>
<dbReference type="InterPro" id="IPR053158">
    <property type="entry name" value="CapK_Type1_Caps_Biosynth"/>
</dbReference>
<comment type="caution">
    <text evidence="2">The sequence shown here is derived from an EMBL/GenBank/DDBJ whole genome shotgun (WGS) entry which is preliminary data.</text>
</comment>
<feature type="region of interest" description="Disordered" evidence="1">
    <location>
        <begin position="446"/>
        <end position="466"/>
    </location>
</feature>